<dbReference type="AlphaFoldDB" id="A0A4Q9DQV9"/>
<dbReference type="CDD" id="cd00077">
    <property type="entry name" value="HDc"/>
    <property type="match status" value="1"/>
</dbReference>
<dbReference type="SMART" id="SM00471">
    <property type="entry name" value="HDc"/>
    <property type="match status" value="1"/>
</dbReference>
<comment type="caution">
    <text evidence="3">The sequence shown here is derived from an EMBL/GenBank/DDBJ whole genome shotgun (WGS) entry which is preliminary data.</text>
</comment>
<feature type="domain" description="HD-GYP" evidence="2">
    <location>
        <begin position="136"/>
        <end position="332"/>
    </location>
</feature>
<dbReference type="PROSITE" id="PS51832">
    <property type="entry name" value="HD_GYP"/>
    <property type="match status" value="1"/>
</dbReference>
<evidence type="ECO:0000313" key="3">
    <source>
        <dbReference type="EMBL" id="TBL77284.1"/>
    </source>
</evidence>
<keyword evidence="4" id="KW-1185">Reference proteome</keyword>
<organism evidence="3 4">
    <name type="scientific">Paenibacillus thalictri</name>
    <dbReference type="NCBI Taxonomy" id="2527873"/>
    <lineage>
        <taxon>Bacteria</taxon>
        <taxon>Bacillati</taxon>
        <taxon>Bacillota</taxon>
        <taxon>Bacilli</taxon>
        <taxon>Bacillales</taxon>
        <taxon>Paenibacillaceae</taxon>
        <taxon>Paenibacillus</taxon>
    </lineage>
</organism>
<accession>A0A4Q9DQV9</accession>
<evidence type="ECO:0000256" key="1">
    <source>
        <dbReference type="SAM" id="MobiDB-lite"/>
    </source>
</evidence>
<dbReference type="Pfam" id="PF13487">
    <property type="entry name" value="HD_5"/>
    <property type="match status" value="1"/>
</dbReference>
<dbReference type="InterPro" id="IPR037522">
    <property type="entry name" value="HD_GYP_dom"/>
</dbReference>
<dbReference type="OrthoDB" id="9759601at2"/>
<dbReference type="EMBL" id="SIRE01000012">
    <property type="protein sequence ID" value="TBL77284.1"/>
    <property type="molecule type" value="Genomic_DNA"/>
</dbReference>
<sequence length="374" mass="42000">MNDYDVLGSFGRGKRALHQNGRQSAEHDSTGGFPHQNEGFFYGKRLKKDMFNQTGVLVAAAGTVLNHSELEKLQFHGIELREDDVEAAGSFAGKMMEQSELINQGVRKISPIFEEMRMTKQVPLLEIRQNILPIIHQTTEQPNLFGLFASLQSKDDYTYRHNIGVGVIATLIGRWLGLTEAELSQLTMAATLHDIGKVKIPLEILNKPGKYTEEEFSMMKRHAVYGYQILKETVGINHRQALVALQHHERQDGSGYPLGIGGNKIDFFSRIVAVADIFHAMTSKRVYRDASPFYETLKQMENNAFGVLDPRIVRLFLDKVMGMLVGNEVLLTNGKNGTIVMVHPQDPMHPLVHIDGTFLDLRSEPGVHIQQVVI</sequence>
<evidence type="ECO:0000259" key="2">
    <source>
        <dbReference type="PROSITE" id="PS51832"/>
    </source>
</evidence>
<evidence type="ECO:0000313" key="4">
    <source>
        <dbReference type="Proteomes" id="UP000293142"/>
    </source>
</evidence>
<dbReference type="InterPro" id="IPR003607">
    <property type="entry name" value="HD/PDEase_dom"/>
</dbReference>
<gene>
    <name evidence="3" type="ORF">EYB31_17525</name>
</gene>
<dbReference type="PANTHER" id="PTHR43155">
    <property type="entry name" value="CYCLIC DI-GMP PHOSPHODIESTERASE PA4108-RELATED"/>
    <property type="match status" value="1"/>
</dbReference>
<dbReference type="PANTHER" id="PTHR43155:SF2">
    <property type="entry name" value="CYCLIC DI-GMP PHOSPHODIESTERASE PA4108"/>
    <property type="match status" value="1"/>
</dbReference>
<feature type="region of interest" description="Disordered" evidence="1">
    <location>
        <begin position="15"/>
        <end position="34"/>
    </location>
</feature>
<dbReference type="SUPFAM" id="SSF109604">
    <property type="entry name" value="HD-domain/PDEase-like"/>
    <property type="match status" value="1"/>
</dbReference>
<protein>
    <submittedName>
        <fullName evidence="3">HD-GYP domain-containing protein</fullName>
    </submittedName>
</protein>
<dbReference type="Proteomes" id="UP000293142">
    <property type="component" value="Unassembled WGS sequence"/>
</dbReference>
<name>A0A4Q9DQV9_9BACL</name>
<reference evidence="3 4" key="1">
    <citation type="submission" date="2019-02" db="EMBL/GenBank/DDBJ databases">
        <title>Paenibacillus sp. nov., isolated from surface-sterilized tissue of Thalictrum simplex L.</title>
        <authorList>
            <person name="Tuo L."/>
        </authorList>
    </citation>
    <scope>NUCLEOTIDE SEQUENCE [LARGE SCALE GENOMIC DNA]</scope>
    <source>
        <strain evidence="3 4">N2SHLJ1</strain>
    </source>
</reference>
<proteinExistence type="predicted"/>
<dbReference type="Gene3D" id="1.10.3210.10">
    <property type="entry name" value="Hypothetical protein af1432"/>
    <property type="match status" value="1"/>
</dbReference>